<protein>
    <submittedName>
        <fullName evidence="1">Uncharacterized protein</fullName>
    </submittedName>
</protein>
<sequence length="292" mass="31771">MRSQQTVFTALKVCTEFTSRATGRGNQKKCVKGQPATTATYFSRRDFGTQTLSTVALWSSLCAPPAEASLSAFERAFYQAMEAGSTTKADEAWSRAINLSPENAAAWSNRGTLRLQLGRWEDANTDLQFAKELELRQNGEANSLLLNNLGNTQGAIGEWDRAIENYLSASKDPSMSEIALANYALALFQIGESEAGLKEAQSLVRKDPNFWDMRAAVTAFLWGAGQEAAAEASWEDLKACGDGLGAALYSSVDRVKGRWPPRATAALAAFLALERTGEAMDYDGEVKTYSFN</sequence>
<dbReference type="EMBL" id="LGRX02013552">
    <property type="protein sequence ID" value="KAK3265962.1"/>
    <property type="molecule type" value="Genomic_DNA"/>
</dbReference>
<dbReference type="AlphaFoldDB" id="A0AAE0FUJ0"/>
<dbReference type="Gene3D" id="1.25.40.10">
    <property type="entry name" value="Tetratricopeptide repeat domain"/>
    <property type="match status" value="2"/>
</dbReference>
<dbReference type="Proteomes" id="UP001190700">
    <property type="component" value="Unassembled WGS sequence"/>
</dbReference>
<dbReference type="InterPro" id="IPR011990">
    <property type="entry name" value="TPR-like_helical_dom_sf"/>
</dbReference>
<accession>A0AAE0FUJ0</accession>
<name>A0AAE0FUJ0_9CHLO</name>
<organism evidence="1 2">
    <name type="scientific">Cymbomonas tetramitiformis</name>
    <dbReference type="NCBI Taxonomy" id="36881"/>
    <lineage>
        <taxon>Eukaryota</taxon>
        <taxon>Viridiplantae</taxon>
        <taxon>Chlorophyta</taxon>
        <taxon>Pyramimonadophyceae</taxon>
        <taxon>Pyramimonadales</taxon>
        <taxon>Pyramimonadaceae</taxon>
        <taxon>Cymbomonas</taxon>
    </lineage>
</organism>
<reference evidence="1 2" key="1">
    <citation type="journal article" date="2015" name="Genome Biol. Evol.">
        <title>Comparative Genomics of a Bacterivorous Green Alga Reveals Evolutionary Causalities and Consequences of Phago-Mixotrophic Mode of Nutrition.</title>
        <authorList>
            <person name="Burns J.A."/>
            <person name="Paasch A."/>
            <person name="Narechania A."/>
            <person name="Kim E."/>
        </authorList>
    </citation>
    <scope>NUCLEOTIDE SEQUENCE [LARGE SCALE GENOMIC DNA]</scope>
    <source>
        <strain evidence="1 2">PLY_AMNH</strain>
    </source>
</reference>
<proteinExistence type="predicted"/>
<dbReference type="SUPFAM" id="SSF48452">
    <property type="entry name" value="TPR-like"/>
    <property type="match status" value="1"/>
</dbReference>
<gene>
    <name evidence="1" type="ORF">CYMTET_25388</name>
</gene>
<comment type="caution">
    <text evidence="1">The sequence shown here is derived from an EMBL/GenBank/DDBJ whole genome shotgun (WGS) entry which is preliminary data.</text>
</comment>
<evidence type="ECO:0000313" key="2">
    <source>
        <dbReference type="Proteomes" id="UP001190700"/>
    </source>
</evidence>
<keyword evidence="2" id="KW-1185">Reference proteome</keyword>
<evidence type="ECO:0000313" key="1">
    <source>
        <dbReference type="EMBL" id="KAK3265962.1"/>
    </source>
</evidence>